<comment type="catalytic activity">
    <reaction evidence="5 7">
        <text>AMP + ATP = 2 ADP</text>
        <dbReference type="Rhea" id="RHEA:12973"/>
        <dbReference type="ChEBI" id="CHEBI:30616"/>
        <dbReference type="ChEBI" id="CHEBI:456215"/>
        <dbReference type="ChEBI" id="CHEBI:456216"/>
        <dbReference type="EC" id="2.7.4.3"/>
    </reaction>
</comment>
<feature type="binding site" evidence="5">
    <location>
        <position position="93"/>
    </location>
    <ligand>
        <name>AMP</name>
        <dbReference type="ChEBI" id="CHEBI:456215"/>
    </ligand>
</feature>
<feature type="binding site" evidence="5">
    <location>
        <position position="169"/>
    </location>
    <ligand>
        <name>ATP</name>
        <dbReference type="ChEBI" id="CHEBI:30616"/>
    </ligand>
</feature>
<dbReference type="RefSeq" id="WP_190697896.1">
    <property type="nucleotide sequence ID" value="NZ_JAMPKX010000001.1"/>
</dbReference>
<evidence type="ECO:0000256" key="1">
    <source>
        <dbReference type="ARBA" id="ARBA00022679"/>
    </source>
</evidence>
<feature type="binding site" evidence="5">
    <location>
        <position position="141"/>
    </location>
    <ligand>
        <name>AMP</name>
        <dbReference type="ChEBI" id="CHEBI:456215"/>
    </ligand>
</feature>
<feature type="binding site" evidence="5">
    <location>
        <begin position="58"/>
        <end position="60"/>
    </location>
    <ligand>
        <name>AMP</name>
        <dbReference type="ChEBI" id="CHEBI:456215"/>
    </ligand>
</feature>
<dbReference type="NCBIfam" id="NF011105">
    <property type="entry name" value="PRK14532.1"/>
    <property type="match status" value="1"/>
</dbReference>
<dbReference type="HAMAP" id="MF_00235">
    <property type="entry name" value="Adenylate_kinase_Adk"/>
    <property type="match status" value="1"/>
</dbReference>
<keyword evidence="9" id="KW-1185">Reference proteome</keyword>
<dbReference type="InterPro" id="IPR027417">
    <property type="entry name" value="P-loop_NTPase"/>
</dbReference>
<keyword evidence="4 5" id="KW-0418">Kinase</keyword>
<gene>
    <name evidence="5" type="primary">adk</name>
    <name evidence="8" type="ORF">NC992_00380</name>
</gene>
<proteinExistence type="inferred from homology"/>
<dbReference type="PROSITE" id="PS00113">
    <property type="entry name" value="ADENYLATE_KINASE"/>
    <property type="match status" value="1"/>
</dbReference>
<evidence type="ECO:0000256" key="2">
    <source>
        <dbReference type="ARBA" id="ARBA00022727"/>
    </source>
</evidence>
<feature type="binding site" evidence="5">
    <location>
        <position position="37"/>
    </location>
    <ligand>
        <name>AMP</name>
        <dbReference type="ChEBI" id="CHEBI:456215"/>
    </ligand>
</feature>
<evidence type="ECO:0000256" key="6">
    <source>
        <dbReference type="RuleBase" id="RU003330"/>
    </source>
</evidence>
<dbReference type="PRINTS" id="PR00094">
    <property type="entry name" value="ADENYLTKNASE"/>
</dbReference>
<dbReference type="NCBIfam" id="NF001381">
    <property type="entry name" value="PRK00279.1-3"/>
    <property type="match status" value="1"/>
</dbReference>
<keyword evidence="3 5" id="KW-0547">Nucleotide-binding</keyword>
<dbReference type="Pfam" id="PF00406">
    <property type="entry name" value="ADK"/>
    <property type="match status" value="1"/>
</dbReference>
<evidence type="ECO:0000313" key="9">
    <source>
        <dbReference type="Proteomes" id="UP001482513"/>
    </source>
</evidence>
<dbReference type="SUPFAM" id="SSF52540">
    <property type="entry name" value="P-loop containing nucleoside triphosphate hydrolases"/>
    <property type="match status" value="1"/>
</dbReference>
<feature type="region of interest" description="NMP" evidence="5">
    <location>
        <begin position="31"/>
        <end position="60"/>
    </location>
</feature>
<evidence type="ECO:0000256" key="3">
    <source>
        <dbReference type="ARBA" id="ARBA00022741"/>
    </source>
</evidence>
<comment type="function">
    <text evidence="5">Catalyzes the reversible transfer of the terminal phosphate group between ATP and AMP. Plays an important role in cellular energy homeostasis and in adenine nucleotide metabolism.</text>
</comment>
<feature type="binding site" evidence="5">
    <location>
        <position position="128"/>
    </location>
    <ligand>
        <name>ATP</name>
        <dbReference type="ChEBI" id="CHEBI:30616"/>
    </ligand>
</feature>
<comment type="caution">
    <text evidence="5">Lacks conserved residue(s) required for the propagation of feature annotation.</text>
</comment>
<dbReference type="GO" id="GO:0016301">
    <property type="term" value="F:kinase activity"/>
    <property type="evidence" value="ECO:0007669"/>
    <property type="project" value="UniProtKB-KW"/>
</dbReference>
<evidence type="ECO:0000256" key="7">
    <source>
        <dbReference type="RuleBase" id="RU003331"/>
    </source>
</evidence>
<keyword evidence="1 5" id="KW-0808">Transferase</keyword>
<dbReference type="CDD" id="cd01428">
    <property type="entry name" value="ADK"/>
    <property type="match status" value="1"/>
</dbReference>
<dbReference type="NCBIfam" id="NF011104">
    <property type="entry name" value="PRK14531.1"/>
    <property type="match status" value="1"/>
</dbReference>
<name>A0ABV0JYH4_9CYAN</name>
<feature type="binding site" evidence="5">
    <location>
        <begin position="11"/>
        <end position="16"/>
    </location>
    <ligand>
        <name>ATP</name>
        <dbReference type="ChEBI" id="CHEBI:30616"/>
    </ligand>
</feature>
<accession>A0ABV0JYH4</accession>
<feature type="binding site" evidence="5">
    <location>
        <position position="32"/>
    </location>
    <ligand>
        <name>AMP</name>
        <dbReference type="ChEBI" id="CHEBI:456215"/>
    </ligand>
</feature>
<dbReference type="EC" id="2.7.4.3" evidence="5 7"/>
<protein>
    <recommendedName>
        <fullName evidence="5 7">Adenylate kinase</fullName>
        <shortName evidence="5">AK</shortName>
        <ecNumber evidence="5 7">2.7.4.3</ecNumber>
    </recommendedName>
    <alternativeName>
        <fullName evidence="5">ATP-AMP transphosphorylase</fullName>
    </alternativeName>
    <alternativeName>
        <fullName evidence="5">ATP:AMP phosphotransferase</fullName>
    </alternativeName>
    <alternativeName>
        <fullName evidence="5">Adenylate monophosphate kinase</fullName>
    </alternativeName>
</protein>
<dbReference type="Gene3D" id="3.40.50.300">
    <property type="entry name" value="P-loop containing nucleotide triphosphate hydrolases"/>
    <property type="match status" value="1"/>
</dbReference>
<feature type="binding site" evidence="5">
    <location>
        <position position="130"/>
    </location>
    <ligand>
        <name>AMP</name>
        <dbReference type="ChEBI" id="CHEBI:456215"/>
    </ligand>
</feature>
<feature type="binding site" evidence="5">
    <location>
        <begin position="86"/>
        <end position="89"/>
    </location>
    <ligand>
        <name>AMP</name>
        <dbReference type="ChEBI" id="CHEBI:456215"/>
    </ligand>
</feature>
<keyword evidence="2 5" id="KW-0545">Nucleotide biosynthesis</keyword>
<comment type="domain">
    <text evidence="5">Consists of three domains, a large central CORE domain and two small peripheral domains, NMPbind and LID, which undergo movements during catalysis. The LID domain closes over the site of phosphoryl transfer upon ATP binding. Assembling and dissambling the active center during each catalytic cycle provides an effective means to prevent ATP hydrolysis.</text>
</comment>
<comment type="similarity">
    <text evidence="5 6">Belongs to the adenylate kinase family.</text>
</comment>
<keyword evidence="5" id="KW-0963">Cytoplasm</keyword>
<reference evidence="8 9" key="1">
    <citation type="submission" date="2022-04" db="EMBL/GenBank/DDBJ databases">
        <title>Positive selection, recombination, and allopatry shape intraspecific diversity of widespread and dominant cyanobacteria.</title>
        <authorList>
            <person name="Wei J."/>
            <person name="Shu W."/>
            <person name="Hu C."/>
        </authorList>
    </citation>
    <scope>NUCLEOTIDE SEQUENCE [LARGE SCALE GENOMIC DNA]</scope>
    <source>
        <strain evidence="8 9">DQ-A4</strain>
    </source>
</reference>
<evidence type="ECO:0000256" key="4">
    <source>
        <dbReference type="ARBA" id="ARBA00022777"/>
    </source>
</evidence>
<evidence type="ECO:0000313" key="8">
    <source>
        <dbReference type="EMBL" id="MEP0945316.1"/>
    </source>
</evidence>
<comment type="subunit">
    <text evidence="5 7">Monomer.</text>
</comment>
<organism evidence="8 9">
    <name type="scientific">Leptolyngbya subtilissima DQ-A4</name>
    <dbReference type="NCBI Taxonomy" id="2933933"/>
    <lineage>
        <taxon>Bacteria</taxon>
        <taxon>Bacillati</taxon>
        <taxon>Cyanobacteriota</taxon>
        <taxon>Cyanophyceae</taxon>
        <taxon>Leptolyngbyales</taxon>
        <taxon>Leptolyngbyaceae</taxon>
        <taxon>Leptolyngbya group</taxon>
        <taxon>Leptolyngbya</taxon>
    </lineage>
</organism>
<dbReference type="InterPro" id="IPR033690">
    <property type="entry name" value="Adenylat_kinase_CS"/>
</dbReference>
<comment type="subcellular location">
    <subcellularLocation>
        <location evidence="5 7">Cytoplasm</location>
    </subcellularLocation>
</comment>
<sequence length="184" mass="20605">MTRLIFLGPPGAGKGTQALLLAKDCEVPHISTGDILRSAVAVGSELGQKAEQYMSAGELVPDELILDLIQERLGQDDTQAGWLLDGFPRNVPQAEFLQKLLEQIEQPVDFVVNLDVEDDVIVARLLQRGRDDDEESVILNRLQVYREQTEPLIDFYRSRQQLVSVDGNQTMDVVHADLKRLVIE</sequence>
<dbReference type="NCBIfam" id="NF011100">
    <property type="entry name" value="PRK14527.1"/>
    <property type="match status" value="1"/>
</dbReference>
<comment type="caution">
    <text evidence="8">The sequence shown here is derived from an EMBL/GenBank/DDBJ whole genome shotgun (WGS) entry which is preliminary data.</text>
</comment>
<dbReference type="PANTHER" id="PTHR23359">
    <property type="entry name" value="NUCLEOTIDE KINASE"/>
    <property type="match status" value="1"/>
</dbReference>
<dbReference type="NCBIfam" id="NF002700">
    <property type="entry name" value="PRK02496.1"/>
    <property type="match status" value="1"/>
</dbReference>
<dbReference type="InterPro" id="IPR000850">
    <property type="entry name" value="Adenylat/UMP-CMP_kin"/>
</dbReference>
<comment type="pathway">
    <text evidence="5">Purine metabolism; AMP biosynthesis via salvage pathway; AMP from ADP: step 1/1.</text>
</comment>
<dbReference type="Proteomes" id="UP001482513">
    <property type="component" value="Unassembled WGS sequence"/>
</dbReference>
<dbReference type="EMBL" id="JAMPKX010000001">
    <property type="protein sequence ID" value="MEP0945316.1"/>
    <property type="molecule type" value="Genomic_DNA"/>
</dbReference>
<keyword evidence="5 7" id="KW-0067">ATP-binding</keyword>
<evidence type="ECO:0000256" key="5">
    <source>
        <dbReference type="HAMAP-Rule" id="MF_00235"/>
    </source>
</evidence>